<dbReference type="PANTHER" id="PTHR31669">
    <property type="entry name" value="PROTEIN FAR1-RELATED SEQUENCE 10-RELATED"/>
    <property type="match status" value="1"/>
</dbReference>
<dbReference type="InterPro" id="IPR006564">
    <property type="entry name" value="Znf_PMZ"/>
</dbReference>
<feature type="region of interest" description="Disordered" evidence="7">
    <location>
        <begin position="563"/>
        <end position="584"/>
    </location>
</feature>
<evidence type="ECO:0000256" key="2">
    <source>
        <dbReference type="ARBA" id="ARBA00022723"/>
    </source>
</evidence>
<gene>
    <name evidence="9" type="ORF">LUZ61_000833</name>
</gene>
<name>A0AAD5ZFW0_9POAL</name>
<evidence type="ECO:0000256" key="5">
    <source>
        <dbReference type="PROSITE-ProRule" id="PRU00325"/>
    </source>
</evidence>
<comment type="caution">
    <text evidence="9">The sequence shown here is derived from an EMBL/GenBank/DDBJ whole genome shotgun (WGS) entry which is preliminary data.</text>
</comment>
<evidence type="ECO:0000256" key="6">
    <source>
        <dbReference type="RuleBase" id="RU367018"/>
    </source>
</evidence>
<keyword evidence="4 6" id="KW-0862">Zinc</keyword>
<dbReference type="GO" id="GO:0008270">
    <property type="term" value="F:zinc ion binding"/>
    <property type="evidence" value="ECO:0007669"/>
    <property type="project" value="UniProtKB-UniRule"/>
</dbReference>
<dbReference type="InterPro" id="IPR018289">
    <property type="entry name" value="MULE_transposase_dom"/>
</dbReference>
<keyword evidence="3 5" id="KW-0863">Zinc-finger</keyword>
<feature type="domain" description="SWIM-type" evidence="8">
    <location>
        <begin position="416"/>
        <end position="452"/>
    </location>
</feature>
<dbReference type="InterPro" id="IPR007527">
    <property type="entry name" value="Znf_SWIM"/>
</dbReference>
<dbReference type="Proteomes" id="UP001210211">
    <property type="component" value="Unassembled WGS sequence"/>
</dbReference>
<comment type="subcellular location">
    <subcellularLocation>
        <location evidence="6">Nucleus</location>
    </subcellularLocation>
</comment>
<dbReference type="GO" id="GO:0005634">
    <property type="term" value="C:nucleus"/>
    <property type="evidence" value="ECO:0007669"/>
    <property type="project" value="UniProtKB-SubCell"/>
</dbReference>
<dbReference type="EMBL" id="JAMRDG010000001">
    <property type="protein sequence ID" value="KAJ3697128.1"/>
    <property type="molecule type" value="Genomic_DNA"/>
</dbReference>
<comment type="function">
    <text evidence="6">Putative transcription activator involved in regulating light control of development.</text>
</comment>
<comment type="similarity">
    <text evidence="1 6">Belongs to the FHY3/FAR1 family.</text>
</comment>
<evidence type="ECO:0000259" key="8">
    <source>
        <dbReference type="PROSITE" id="PS50966"/>
    </source>
</evidence>
<dbReference type="Pfam" id="PF10551">
    <property type="entry name" value="MULE"/>
    <property type="match status" value="1"/>
</dbReference>
<accession>A0AAD5ZFW0</accession>
<dbReference type="AlphaFoldDB" id="A0AAD5ZFW0"/>
<dbReference type="SMART" id="SM00575">
    <property type="entry name" value="ZnF_PMZ"/>
    <property type="match status" value="1"/>
</dbReference>
<keyword evidence="2 6" id="KW-0479">Metal-binding</keyword>
<evidence type="ECO:0000313" key="9">
    <source>
        <dbReference type="EMBL" id="KAJ3697128.1"/>
    </source>
</evidence>
<protein>
    <recommendedName>
        <fullName evidence="6">Protein FAR1-RELATED SEQUENCE</fullName>
    </recommendedName>
</protein>
<evidence type="ECO:0000256" key="7">
    <source>
        <dbReference type="SAM" id="MobiDB-lite"/>
    </source>
</evidence>
<evidence type="ECO:0000256" key="4">
    <source>
        <dbReference type="ARBA" id="ARBA00022833"/>
    </source>
</evidence>
<dbReference type="InterPro" id="IPR031052">
    <property type="entry name" value="FHY3/FAR1"/>
</dbReference>
<dbReference type="PROSITE" id="PS50966">
    <property type="entry name" value="ZF_SWIM"/>
    <property type="match status" value="1"/>
</dbReference>
<keyword evidence="10" id="KW-1185">Reference proteome</keyword>
<organism evidence="9 10">
    <name type="scientific">Rhynchospora tenuis</name>
    <dbReference type="NCBI Taxonomy" id="198213"/>
    <lineage>
        <taxon>Eukaryota</taxon>
        <taxon>Viridiplantae</taxon>
        <taxon>Streptophyta</taxon>
        <taxon>Embryophyta</taxon>
        <taxon>Tracheophyta</taxon>
        <taxon>Spermatophyta</taxon>
        <taxon>Magnoliopsida</taxon>
        <taxon>Liliopsida</taxon>
        <taxon>Poales</taxon>
        <taxon>Cyperaceae</taxon>
        <taxon>Cyperoideae</taxon>
        <taxon>Rhynchosporeae</taxon>
        <taxon>Rhynchospora</taxon>
    </lineage>
</organism>
<dbReference type="Pfam" id="PF04434">
    <property type="entry name" value="SWIM"/>
    <property type="match status" value="1"/>
</dbReference>
<feature type="compositionally biased region" description="Polar residues" evidence="7">
    <location>
        <begin position="566"/>
        <end position="577"/>
    </location>
</feature>
<dbReference type="PANTHER" id="PTHR31669:SF283">
    <property type="entry name" value="PROTEIN FAR1-RELATED SEQUENCE"/>
    <property type="match status" value="1"/>
</dbReference>
<reference evidence="9 10" key="1">
    <citation type="journal article" date="2022" name="Cell">
        <title>Repeat-based holocentromeres influence genome architecture and karyotype evolution.</title>
        <authorList>
            <person name="Hofstatter P.G."/>
            <person name="Thangavel G."/>
            <person name="Lux T."/>
            <person name="Neumann P."/>
            <person name="Vondrak T."/>
            <person name="Novak P."/>
            <person name="Zhang M."/>
            <person name="Costa L."/>
            <person name="Castellani M."/>
            <person name="Scott A."/>
            <person name="Toegelov H."/>
            <person name="Fuchs J."/>
            <person name="Mata-Sucre Y."/>
            <person name="Dias Y."/>
            <person name="Vanzela A.L.L."/>
            <person name="Huettel B."/>
            <person name="Almeida C.C.S."/>
            <person name="Simkova H."/>
            <person name="Souza G."/>
            <person name="Pedrosa-Harand A."/>
            <person name="Macas J."/>
            <person name="Mayer K.F.X."/>
            <person name="Houben A."/>
            <person name="Marques A."/>
        </authorList>
    </citation>
    <scope>NUCLEOTIDE SEQUENCE [LARGE SCALE GENOMIC DNA]</scope>
    <source>
        <strain evidence="9">RhyTen1mFocal</strain>
    </source>
</reference>
<evidence type="ECO:0000256" key="1">
    <source>
        <dbReference type="ARBA" id="ARBA00005889"/>
    </source>
</evidence>
<keyword evidence="6" id="KW-0539">Nucleus</keyword>
<sequence>MNENQHKAVNINEDGDCARVQINDPYIDVDAILEEESSRIEENIEIHVGKQFKSPEEENVHFRRRDVTNVIAMDNRKLLGVDVDRTLLHFQKKKEADSEFFYAVDADEDGFVKHIFWVDGRSRRAYLEFGDVVTFDTTYNTNKYCMPLAPFIGVNHHRQSIFFGMALLRSESTTNFCWLFETWLKAMYGKHPKSIITDQDGAMKKAIKIIFPNTVHRCCQWHVMRKAREKLGLLYGKHPKFVDELGSVINCSLTVSEFENAWAVMVDKYEVRNNKHLINMFEKRADWAPVYFREIFFAEMSTSQRSESMNALLKLWVNAHTSIYKFVCSIDNIIDNIWQAEGDQDFITMNENPQLWSKFQLELDARLVYTRNVFSVFKQLLQDSCLGILIEKERDTLYEVRIDSNPDFKHWKPVSYLVNINKEAELFSCNCKGFEFQGLLCPHALKVMWLHGIQHLPSHYILKRWCKNANAGVKRPLNERSHDAGNSVAMQMFRALTLRDQFGLLVDLASKDADSFNLAEAQLKELVSQVKTLYNSSQQQQDLAASNEMLAMVVDVEDEFPEERGNQTFHDPPTSQCKGRKKKPARWKIPAEKVPIKPRICGYCGLVAKHNSRTCPKKLEAAGKELDAMEEDEEKLEGEI</sequence>
<proteinExistence type="inferred from homology"/>
<dbReference type="GO" id="GO:0006355">
    <property type="term" value="P:regulation of DNA-templated transcription"/>
    <property type="evidence" value="ECO:0007669"/>
    <property type="project" value="UniProtKB-UniRule"/>
</dbReference>
<evidence type="ECO:0000313" key="10">
    <source>
        <dbReference type="Proteomes" id="UP001210211"/>
    </source>
</evidence>
<evidence type="ECO:0000256" key="3">
    <source>
        <dbReference type="ARBA" id="ARBA00022771"/>
    </source>
</evidence>